<dbReference type="EnsemblFungi" id="FOXG_00957T0">
    <property type="protein sequence ID" value="FOXG_00957P0"/>
    <property type="gene ID" value="FOXG_00957"/>
</dbReference>
<dbReference type="GO" id="GO:0006506">
    <property type="term" value="P:GPI anchor biosynthetic process"/>
    <property type="evidence" value="ECO:0007669"/>
    <property type="project" value="TreeGrafter"/>
</dbReference>
<dbReference type="PANTHER" id="PTHR28022">
    <property type="entry name" value="GPI MANNOSYLTRANSFERASE 2 SUBUNIT PGA1"/>
    <property type="match status" value="1"/>
</dbReference>
<dbReference type="GO" id="GO:0031501">
    <property type="term" value="C:mannosyltransferase complex"/>
    <property type="evidence" value="ECO:0007669"/>
    <property type="project" value="TreeGrafter"/>
</dbReference>
<name>A0A0D2XAP1_FUSOF</name>
<dbReference type="InterPro" id="IPR019433">
    <property type="entry name" value="GPI_ManTrfase_II_coact_Pga1"/>
</dbReference>
<reference evidence="1" key="2">
    <citation type="submission" date="2025-08" db="UniProtKB">
        <authorList>
            <consortium name="EnsemblFungi"/>
        </authorList>
    </citation>
    <scope>IDENTIFICATION</scope>
    <source>
        <strain evidence="1">4287 / CBS 123668 / FGSC 9935 / NRRL 34936</strain>
    </source>
</reference>
<proteinExistence type="predicted"/>
<evidence type="ECO:0000313" key="2">
    <source>
        <dbReference type="Proteomes" id="UP000002489"/>
    </source>
</evidence>
<gene>
    <name evidence="1" type="primary">28943240</name>
</gene>
<sequence>MLSLGRAQTIYALGGLLFLLSTAVANVEKTIFTAPASLPIPQQKPSLGDLRLPILTPDAPSIRTHISRSFPSEPKDYASGVATWVLLDKLNQGQRYEFRVCWAAVQPTGFDLGVYELDTVWQTPELIQSLASYSFSRQDQEARLTEESTQTEGREREASILLLQIKASADYFTDDAALMKDPPPVHVDLILDPYLYGIVPRSLVPAAGYLVLVGAVAWFVSRSIASKLQTIAVTIDGANKKQN</sequence>
<accession>A0A0D2XAP1</accession>
<protein>
    <submittedName>
        <fullName evidence="1">Uncharacterized protein</fullName>
    </submittedName>
</protein>
<dbReference type="Proteomes" id="UP000002489">
    <property type="component" value="Unassembled WGS sequence"/>
</dbReference>
<reference evidence="2" key="1">
    <citation type="journal article" date="2012" name="Mol. Plant Microbe Interact.">
        <title>A highly conserved effector in Fusarium oxysporum is required for full virulence on Arabidopsis.</title>
        <authorList>
            <person name="Thatcher L.F."/>
            <person name="Gardiner D.M."/>
            <person name="Kazan K."/>
            <person name="Manners J."/>
        </authorList>
    </citation>
    <scope>NUCLEOTIDE SEQUENCE [LARGE SCALE GENOMIC DNA]</scope>
    <source>
        <strain evidence="2">Fo5176</strain>
    </source>
</reference>
<dbReference type="PANTHER" id="PTHR28022:SF1">
    <property type="entry name" value="GPI MANNOSYLTRANSFERASE 2 SUBUNIT PGA1"/>
    <property type="match status" value="1"/>
</dbReference>
<dbReference type="VEuPathDB" id="FungiDB:FOXG_00957"/>
<dbReference type="GO" id="GO:0000030">
    <property type="term" value="F:mannosyltransferase activity"/>
    <property type="evidence" value="ECO:0007669"/>
    <property type="project" value="TreeGrafter"/>
</dbReference>
<dbReference type="Pfam" id="PF10333">
    <property type="entry name" value="Pga1"/>
    <property type="match status" value="1"/>
</dbReference>
<dbReference type="AlphaFoldDB" id="A0A0D2XAP1"/>
<dbReference type="GO" id="GO:0005789">
    <property type="term" value="C:endoplasmic reticulum membrane"/>
    <property type="evidence" value="ECO:0007669"/>
    <property type="project" value="TreeGrafter"/>
</dbReference>
<evidence type="ECO:0000313" key="1">
    <source>
        <dbReference type="EnsemblFungi" id="FOXG_00957P0"/>
    </source>
</evidence>
<organism evidence="1 2">
    <name type="scientific">Fusarium oxysporum (strain Fo5176)</name>
    <name type="common">Fusarium vascular wilt</name>
    <dbReference type="NCBI Taxonomy" id="660025"/>
    <lineage>
        <taxon>Eukaryota</taxon>
        <taxon>Fungi</taxon>
        <taxon>Dikarya</taxon>
        <taxon>Ascomycota</taxon>
        <taxon>Pezizomycotina</taxon>
        <taxon>Sordariomycetes</taxon>
        <taxon>Hypocreomycetidae</taxon>
        <taxon>Hypocreales</taxon>
        <taxon>Nectriaceae</taxon>
        <taxon>Fusarium</taxon>
        <taxon>Fusarium oxysporum species complex</taxon>
    </lineage>
</organism>